<reference evidence="1" key="1">
    <citation type="submission" date="2019-09" db="EMBL/GenBank/DDBJ databases">
        <authorList>
            <person name="Needham M D."/>
        </authorList>
    </citation>
    <scope>NUCLEOTIDE SEQUENCE</scope>
</reference>
<name>A0A5E8CME9_9ZZZZ</name>
<organism evidence="1">
    <name type="scientific">seawater metagenome</name>
    <dbReference type="NCBI Taxonomy" id="1561972"/>
    <lineage>
        <taxon>unclassified sequences</taxon>
        <taxon>metagenomes</taxon>
        <taxon>ecological metagenomes</taxon>
    </lineage>
</organism>
<proteinExistence type="predicted"/>
<accession>A0A5E8CME9</accession>
<gene>
    <name evidence="1" type="ORF">CPAV1605_915</name>
</gene>
<dbReference type="AlphaFoldDB" id="A0A5E8CME9"/>
<sequence>MDKTFTKWTSLKILILLILLFVAIFGYIKTRRVGCKDKKALNYSPSNTLQGSVAKDCIYPTKGCMNTAAANYNIYANVSCKEDCDKWKEQEMKLVEQYNNTSDNDLKSTIEDQLVRTKLELSCEIVYLKSKTYNIILKTATTDIVNAIKYLINREIIISDTNELYIVFFSIVKKIITITSKINLSDTFLKTINSTNNLIIFQTLVTQACQYNVTCMVKGKKSLKENYCPECMCLSNIEGCTRYWCVNYDPNATIDITDESNILEAGNKTDYKSFKGCIAPWDLLRRINILVSGFTPECKYCTNQMFIKIDDKYILESKESSLYGCIINRTVEMDQVKTKITNDSNDLNNFLQAEYKTDSIIIVIFMLNQNISNINKTGNLIGNLVNLNAKEPIISTNTNYLLITSGKKDVFYETNSLEEILYPNIPITNLGCFAIDKNKITKFDSNTYKVLNNSFFQDNPLQYVQKCGNVVFEERKKNFAIVDNECYYFNDDNEVNYIYDKNKLNDIPVSQKCRYLTSSYWNNRIGKNSMTPANANIYQIEKGYFEVYSLTNEDNLVYFYGNTDFPSNFVYKLGIGIHSFSAALSMDQIQSLIVPEGLLLNLIDSVNQIAISILGNNIDPDKSGSSSIPDMKKYLNDLQTTERGAVTKVYEDKINDQQNYIKEYDKEIFKTTNDLSNDQQNLDNATAQIKGKTLNISQQQAYDQLKKQVNDDKVTLEDLNGFKKAAEKYIKDLQKQEKDALIKKTYYQFGNQDKIIISSVINSIVLFTLAGFKGASLAFPPGKFILPTNFPSNNFNSIYIKEASTIYLSITIYTDVDFITEVGYYTNSKIGESKPKNLSIVQLEKVKAVSIEYLNVNILNTQISLKAGVSNTDINGKALKMSYLSVYENEEEICYGLDKGLEATIIDNSNSKKYQVIFIENGNCNTHFYPDSTKGPYLLKAGVFIKAKDDSTLPNISNATFVFNLNYNLSIGLTQQKSYGTAININMKLTRNIMYFNYDSKSKNYDGYAINKTYSSINIDYFFDKTKQKKSINELPIINNIYIEHLSPEMINKF</sequence>
<dbReference type="EMBL" id="CABVLZ010000004">
    <property type="protein sequence ID" value="VVU95190.1"/>
    <property type="molecule type" value="Genomic_DNA"/>
</dbReference>
<protein>
    <submittedName>
        <fullName evidence="1">Uncharacterized protein</fullName>
    </submittedName>
</protein>
<evidence type="ECO:0000313" key="1">
    <source>
        <dbReference type="EMBL" id="VVU95190.1"/>
    </source>
</evidence>